<proteinExistence type="predicted"/>
<feature type="signal peptide" evidence="1">
    <location>
        <begin position="1"/>
        <end position="23"/>
    </location>
</feature>
<evidence type="ECO:0000313" key="3">
    <source>
        <dbReference type="Proteomes" id="UP000425960"/>
    </source>
</evidence>
<gene>
    <name evidence="2" type="ORF">DSCO28_39150</name>
</gene>
<dbReference type="KEGG" id="dov:DSCO28_39150"/>
<evidence type="ECO:0008006" key="4">
    <source>
        <dbReference type="Google" id="ProtNLM"/>
    </source>
</evidence>
<reference evidence="2 3" key="1">
    <citation type="submission" date="2019-11" db="EMBL/GenBank/DDBJ databases">
        <title>Comparative genomics of hydrocarbon-degrading Desulfosarcina strains.</title>
        <authorList>
            <person name="Watanabe M."/>
            <person name="Kojima H."/>
            <person name="Fukui M."/>
        </authorList>
    </citation>
    <scope>NUCLEOTIDE SEQUENCE [LARGE SCALE GENOMIC DNA]</scope>
    <source>
        <strain evidence="2 3">28bB2T</strain>
    </source>
</reference>
<evidence type="ECO:0000313" key="2">
    <source>
        <dbReference type="EMBL" id="BBO83349.1"/>
    </source>
</evidence>
<dbReference type="Pfam" id="PF13557">
    <property type="entry name" value="Phenol_MetA_deg"/>
    <property type="match status" value="1"/>
</dbReference>
<protein>
    <recommendedName>
        <fullName evidence="4">Transporter</fullName>
    </recommendedName>
</protein>
<name>A0A5K7ZT20_9BACT</name>
<dbReference type="RefSeq" id="WP_155323593.1">
    <property type="nucleotide sequence ID" value="NZ_AP021876.1"/>
</dbReference>
<dbReference type="InterPro" id="IPR025737">
    <property type="entry name" value="FApF"/>
</dbReference>
<sequence>MNKSFFIAVAVSLMLICAPVVQAGCHYVNGVEGIKAATIPPPGFYYRMYNVYLASDEYMDDHGNESGDFDLDVFCQAHRFIWVADYQLLGADFFADIGIPLTYTDIRMGAGDVTLFDENQFGMGDILLEPFALAWHGPRYDAAVALGVYLPVGRYNVNKPNSSPGKNYWTGVVQLGGTLYLDKEKTWSVSLLSRYETNSENSETELTKGDFFSLEWGVGSKLGQGWEIGVAGYSEWQVSDDSGNGATEDRAEVSAVGPEINYFLVPLKTNMTLRYLKQFGAKNTSEGSMAILTFTCAF</sequence>
<evidence type="ECO:0000256" key="1">
    <source>
        <dbReference type="SAM" id="SignalP"/>
    </source>
</evidence>
<keyword evidence="1" id="KW-0732">Signal</keyword>
<dbReference type="Proteomes" id="UP000425960">
    <property type="component" value="Chromosome"/>
</dbReference>
<organism evidence="2 3">
    <name type="scientific">Desulfosarcina ovata subsp. sediminis</name>
    <dbReference type="NCBI Taxonomy" id="885957"/>
    <lineage>
        <taxon>Bacteria</taxon>
        <taxon>Pseudomonadati</taxon>
        <taxon>Thermodesulfobacteriota</taxon>
        <taxon>Desulfobacteria</taxon>
        <taxon>Desulfobacterales</taxon>
        <taxon>Desulfosarcinaceae</taxon>
        <taxon>Desulfosarcina</taxon>
    </lineage>
</organism>
<dbReference type="AlphaFoldDB" id="A0A5K7ZT20"/>
<feature type="chain" id="PRO_5024272794" description="Transporter" evidence="1">
    <location>
        <begin position="24"/>
        <end position="298"/>
    </location>
</feature>
<accession>A0A5K7ZT20</accession>
<dbReference type="EMBL" id="AP021876">
    <property type="protein sequence ID" value="BBO83349.1"/>
    <property type="molecule type" value="Genomic_DNA"/>
</dbReference>